<dbReference type="InterPro" id="IPR011993">
    <property type="entry name" value="PH-like_dom_sf"/>
</dbReference>
<feature type="domain" description="PH" evidence="9">
    <location>
        <begin position="110"/>
        <end position="209"/>
    </location>
</feature>
<evidence type="ECO:0008006" key="12">
    <source>
        <dbReference type="Google" id="ProtNLM"/>
    </source>
</evidence>
<evidence type="ECO:0000313" key="11">
    <source>
        <dbReference type="Proteomes" id="UP001519460"/>
    </source>
</evidence>
<comment type="caution">
    <text evidence="10">The sequence shown here is derived from an EMBL/GenBank/DDBJ whole genome shotgun (WGS) entry which is preliminary data.</text>
</comment>
<dbReference type="Gene3D" id="2.30.29.30">
    <property type="entry name" value="Pleckstrin-homology domain (PH domain)/Phosphotyrosine-binding domain (PTB)"/>
    <property type="match status" value="1"/>
</dbReference>
<name>A0ABD0K4W4_9CAEN</name>
<feature type="region of interest" description="Disordered" evidence="7">
    <location>
        <begin position="208"/>
        <end position="385"/>
    </location>
</feature>
<accession>A0ABD0K4W4</accession>
<dbReference type="Gene3D" id="2.30.30.40">
    <property type="entry name" value="SH3 Domains"/>
    <property type="match status" value="1"/>
</dbReference>
<dbReference type="PANTHER" id="PTHR15129">
    <property type="entry name" value="SRC-ASSOCIATED ADAPTOR PROTEIN"/>
    <property type="match status" value="1"/>
</dbReference>
<dbReference type="PROSITE" id="PS50002">
    <property type="entry name" value="SH3"/>
    <property type="match status" value="1"/>
</dbReference>
<feature type="region of interest" description="Disordered" evidence="7">
    <location>
        <begin position="57"/>
        <end position="96"/>
    </location>
</feature>
<gene>
    <name evidence="10" type="ORF">BaRGS_00026267</name>
</gene>
<dbReference type="EMBL" id="JACVVK020000244">
    <property type="protein sequence ID" value="KAK7482450.1"/>
    <property type="molecule type" value="Genomic_DNA"/>
</dbReference>
<dbReference type="Pfam" id="PF00169">
    <property type="entry name" value="PH"/>
    <property type="match status" value="1"/>
</dbReference>
<keyword evidence="4" id="KW-0963">Cytoplasm</keyword>
<dbReference type="Gene3D" id="6.10.250.220">
    <property type="match status" value="1"/>
</dbReference>
<keyword evidence="5" id="KW-0597">Phosphoprotein</keyword>
<dbReference type="InterPro" id="IPR036028">
    <property type="entry name" value="SH3-like_dom_sf"/>
</dbReference>
<evidence type="ECO:0000256" key="4">
    <source>
        <dbReference type="ARBA" id="ARBA00022490"/>
    </source>
</evidence>
<evidence type="ECO:0000259" key="8">
    <source>
        <dbReference type="PROSITE" id="PS50002"/>
    </source>
</evidence>
<organism evidence="10 11">
    <name type="scientific">Batillaria attramentaria</name>
    <dbReference type="NCBI Taxonomy" id="370345"/>
    <lineage>
        <taxon>Eukaryota</taxon>
        <taxon>Metazoa</taxon>
        <taxon>Spiralia</taxon>
        <taxon>Lophotrochozoa</taxon>
        <taxon>Mollusca</taxon>
        <taxon>Gastropoda</taxon>
        <taxon>Caenogastropoda</taxon>
        <taxon>Sorbeoconcha</taxon>
        <taxon>Cerithioidea</taxon>
        <taxon>Batillariidae</taxon>
        <taxon>Batillaria</taxon>
    </lineage>
</organism>
<evidence type="ECO:0000256" key="1">
    <source>
        <dbReference type="ARBA" id="ARBA00004496"/>
    </source>
</evidence>
<comment type="similarity">
    <text evidence="2">Belongs to the SKAP family.</text>
</comment>
<feature type="compositionally biased region" description="Low complexity" evidence="7">
    <location>
        <begin position="290"/>
        <end position="304"/>
    </location>
</feature>
<feature type="compositionally biased region" description="Polar residues" evidence="7">
    <location>
        <begin position="57"/>
        <end position="70"/>
    </location>
</feature>
<feature type="compositionally biased region" description="Acidic residues" evidence="7">
    <location>
        <begin position="274"/>
        <end position="285"/>
    </location>
</feature>
<dbReference type="SMART" id="SM00326">
    <property type="entry name" value="SH3"/>
    <property type="match status" value="1"/>
</dbReference>
<feature type="domain" description="SH3" evidence="8">
    <location>
        <begin position="397"/>
        <end position="458"/>
    </location>
</feature>
<reference evidence="10 11" key="1">
    <citation type="journal article" date="2023" name="Sci. Data">
        <title>Genome assembly of the Korean intertidal mud-creeper Batillaria attramentaria.</title>
        <authorList>
            <person name="Patra A.K."/>
            <person name="Ho P.T."/>
            <person name="Jun S."/>
            <person name="Lee S.J."/>
            <person name="Kim Y."/>
            <person name="Won Y.J."/>
        </authorList>
    </citation>
    <scope>NUCLEOTIDE SEQUENCE [LARGE SCALE GENOMIC DNA]</scope>
    <source>
        <strain evidence="10">Wonlab-2016</strain>
    </source>
</reference>
<keyword evidence="11" id="KW-1185">Reference proteome</keyword>
<evidence type="ECO:0000256" key="5">
    <source>
        <dbReference type="ARBA" id="ARBA00022553"/>
    </source>
</evidence>
<feature type="compositionally biased region" description="Acidic residues" evidence="7">
    <location>
        <begin position="216"/>
        <end position="234"/>
    </location>
</feature>
<evidence type="ECO:0000256" key="2">
    <source>
        <dbReference type="ARBA" id="ARBA00005864"/>
    </source>
</evidence>
<evidence type="ECO:0000259" key="9">
    <source>
        <dbReference type="PROSITE" id="PS50003"/>
    </source>
</evidence>
<dbReference type="AlphaFoldDB" id="A0ABD0K4W4"/>
<comment type="subcellular location">
    <subcellularLocation>
        <location evidence="1">Cytoplasm</location>
    </subcellularLocation>
</comment>
<evidence type="ECO:0000256" key="6">
    <source>
        <dbReference type="PROSITE-ProRule" id="PRU00192"/>
    </source>
</evidence>
<protein>
    <recommendedName>
        <fullName evidence="12">Src kinase-associated phosphoprotein 2</fullName>
    </recommendedName>
</protein>
<feature type="compositionally biased region" description="Acidic residues" evidence="7">
    <location>
        <begin position="250"/>
        <end position="262"/>
    </location>
</feature>
<keyword evidence="3 6" id="KW-0728">SH3 domain</keyword>
<dbReference type="InterPro" id="IPR001452">
    <property type="entry name" value="SH3_domain"/>
</dbReference>
<dbReference type="InterPro" id="IPR037781">
    <property type="entry name" value="SKAP_fam"/>
</dbReference>
<dbReference type="GO" id="GO:0005737">
    <property type="term" value="C:cytoplasm"/>
    <property type="evidence" value="ECO:0007669"/>
    <property type="project" value="UniProtKB-SubCell"/>
</dbReference>
<proteinExistence type="inferred from homology"/>
<evidence type="ECO:0000313" key="10">
    <source>
        <dbReference type="EMBL" id="KAK7482450.1"/>
    </source>
</evidence>
<dbReference type="SMART" id="SM00233">
    <property type="entry name" value="PH"/>
    <property type="match status" value="1"/>
</dbReference>
<dbReference type="SUPFAM" id="SSF50729">
    <property type="entry name" value="PH domain-like"/>
    <property type="match status" value="1"/>
</dbReference>
<dbReference type="SUPFAM" id="SSF50044">
    <property type="entry name" value="SH3-domain"/>
    <property type="match status" value="1"/>
</dbReference>
<dbReference type="PANTHER" id="PTHR15129:SF0">
    <property type="entry name" value="SH3 DOMAIN-CONTAINING PROTEIN"/>
    <property type="match status" value="1"/>
</dbReference>
<dbReference type="Pfam" id="PF07653">
    <property type="entry name" value="SH3_2"/>
    <property type="match status" value="1"/>
</dbReference>
<feature type="compositionally biased region" description="Pro residues" evidence="7">
    <location>
        <begin position="364"/>
        <end position="374"/>
    </location>
</feature>
<evidence type="ECO:0000256" key="3">
    <source>
        <dbReference type="ARBA" id="ARBA00022443"/>
    </source>
</evidence>
<dbReference type="PROSITE" id="PS50003">
    <property type="entry name" value="PH_DOMAIN"/>
    <property type="match status" value="1"/>
</dbReference>
<evidence type="ECO:0000256" key="7">
    <source>
        <dbReference type="SAM" id="MobiDB-lite"/>
    </source>
</evidence>
<sequence length="461" mass="50172">MTSLKQNIRTVLSEVEVFLVETLKSVKLGKNVSEQKERLVEKVKRILEEIPGSASTFNLNDSRNDSNGSLKISGGDGSSSGNSNSGTQAAEEEHGYGEDITKVPCSSLQNKLQSGLLDKKKKSGFKTWESLYCVVSGNIFYLYKKQTDSKQKEAFCLTGYEFHENPSLDSGRKEMCFELTKPGSATYQFRASSKDGMIEWRDSIAKGIQLTSGGPGDEEEPGENYEDVGVEEEAASTAKPAAPDDKSIEFEDPDDIYEECGDDLFPAPPPALVAEEETEPPDDIYDACMSSPGDNEDSSSSSNLRPPPPPPQGKPRDPSPTSAPPRPPKSELPALPKAALPPPPVPDRKLSSGDLSSADSQAAPPLPANPPPLPSRGGGSTARVPHLRKPFMDREEDFENIFCGKWDCSAESNKELAFKRGDLIHVLSRDFDAEDWWVGELGGKIGLVPKQYLCPAFELVR</sequence>
<dbReference type="InterPro" id="IPR001849">
    <property type="entry name" value="PH_domain"/>
</dbReference>
<dbReference type="Proteomes" id="UP001519460">
    <property type="component" value="Unassembled WGS sequence"/>
</dbReference>